<comment type="catalytic activity">
    <reaction evidence="1">
        <text>ATP + protein L-histidine = ADP + protein N-phospho-L-histidine.</text>
        <dbReference type="EC" id="2.7.13.3"/>
    </reaction>
</comment>
<dbReference type="PANTHER" id="PTHR45436:SF5">
    <property type="entry name" value="SENSOR HISTIDINE KINASE TRCS"/>
    <property type="match status" value="1"/>
</dbReference>
<evidence type="ECO:0000313" key="13">
    <source>
        <dbReference type="Proteomes" id="UP001530400"/>
    </source>
</evidence>
<keyword evidence="13" id="KW-1185">Reference proteome</keyword>
<dbReference type="PROSITE" id="PS50109">
    <property type="entry name" value="HIS_KIN"/>
    <property type="match status" value="1"/>
</dbReference>
<keyword evidence="4" id="KW-0597">Phosphoprotein</keyword>
<evidence type="ECO:0000256" key="7">
    <source>
        <dbReference type="ARBA" id="ARBA00022777"/>
    </source>
</evidence>
<dbReference type="EMBL" id="JALLPJ020001228">
    <property type="protein sequence ID" value="KAL3773566.1"/>
    <property type="molecule type" value="Genomic_DNA"/>
</dbReference>
<dbReference type="SUPFAM" id="SSF55874">
    <property type="entry name" value="ATPase domain of HSP90 chaperone/DNA topoisomerase II/histidine kinase"/>
    <property type="match status" value="1"/>
</dbReference>
<evidence type="ECO:0000256" key="6">
    <source>
        <dbReference type="ARBA" id="ARBA00022692"/>
    </source>
</evidence>
<evidence type="ECO:0000256" key="4">
    <source>
        <dbReference type="ARBA" id="ARBA00022553"/>
    </source>
</evidence>
<protein>
    <recommendedName>
        <fullName evidence="3">histidine kinase</fullName>
        <ecNumber evidence="3">2.7.13.3</ecNumber>
    </recommendedName>
</protein>
<feature type="region of interest" description="Disordered" evidence="10">
    <location>
        <begin position="1"/>
        <end position="54"/>
    </location>
</feature>
<dbReference type="PRINTS" id="PR00344">
    <property type="entry name" value="BCTRLSENSOR"/>
</dbReference>
<dbReference type="CDD" id="cd00075">
    <property type="entry name" value="HATPase"/>
    <property type="match status" value="1"/>
</dbReference>
<feature type="compositionally biased region" description="Polar residues" evidence="10">
    <location>
        <begin position="39"/>
        <end position="51"/>
    </location>
</feature>
<comment type="subcellular location">
    <subcellularLocation>
        <location evidence="2">Membrane</location>
    </subcellularLocation>
</comment>
<dbReference type="EC" id="2.7.13.3" evidence="3"/>
<evidence type="ECO:0000256" key="3">
    <source>
        <dbReference type="ARBA" id="ARBA00012438"/>
    </source>
</evidence>
<dbReference type="InterPro" id="IPR003594">
    <property type="entry name" value="HATPase_dom"/>
</dbReference>
<feature type="domain" description="Histidine kinase" evidence="11">
    <location>
        <begin position="300"/>
        <end position="587"/>
    </location>
</feature>
<evidence type="ECO:0000256" key="8">
    <source>
        <dbReference type="ARBA" id="ARBA00022989"/>
    </source>
</evidence>
<dbReference type="GO" id="GO:0016020">
    <property type="term" value="C:membrane"/>
    <property type="evidence" value="ECO:0007669"/>
    <property type="project" value="UniProtKB-SubCell"/>
</dbReference>
<organism evidence="12 13">
    <name type="scientific">Cyclotella atomus</name>
    <dbReference type="NCBI Taxonomy" id="382360"/>
    <lineage>
        <taxon>Eukaryota</taxon>
        <taxon>Sar</taxon>
        <taxon>Stramenopiles</taxon>
        <taxon>Ochrophyta</taxon>
        <taxon>Bacillariophyta</taxon>
        <taxon>Coscinodiscophyceae</taxon>
        <taxon>Thalassiosirophycidae</taxon>
        <taxon>Stephanodiscales</taxon>
        <taxon>Stephanodiscaceae</taxon>
        <taxon>Cyclotella</taxon>
    </lineage>
</organism>
<dbReference type="PANTHER" id="PTHR45436">
    <property type="entry name" value="SENSOR HISTIDINE KINASE YKOH"/>
    <property type="match status" value="1"/>
</dbReference>
<keyword evidence="5" id="KW-0808">Transferase</keyword>
<gene>
    <name evidence="12" type="ORF">ACHAWO_003053</name>
</gene>
<keyword evidence="9" id="KW-0472">Membrane</keyword>
<sequence>MIASSSRHESKRPRSTTTEKLAALSSTPFPSATKHRSKSTVSRGHNSTWSNDFDDLDYRQNMQSVAKKSPFPIMPSQLFNNLAQSQFELLSHSLVHNGDAESSNNKPGSPKTSSLTLYLPKENQRTGQLEFAVSVAYPNPSSERVFIASDSSESQQLQIIPPMLRLPALINAKELIPSYPFISASESKDVMPGEDDVMFTTSQDSSIGVSVVEEISSDAKNGSQLTSLSVTLFSGLDTLGVLMIQPFKSEDNNQNQWSWTENDKLQVTRAAKSLAMALSMDKQLTSTQVQSEQFRMAFADGLHQVKSPLQALRTFGKLLQRRLAEDSAKGPSMRTASNDSDDYEISWNRRQRQTLRLADDLVKQGERVVELIQPIDALINQQYLLPVPASTSEALVLYRQPPNAPEILPLGEFEMEMAFPQDVIGPLVYVCEAVCRENGIELEAEGFSQDTEVPGVVVSSKYLIEAVTNVLDNAIKFVPCKKRGRGRPSKNSLPRIKVTLVANEPPLEAGATLYVEDNGQGIDQEDMERVFERGYRGQLRDMAPGGGLGLSMSKMFIEKMGGTLEILQEGPNQMGGATVRIILFRDPAL</sequence>
<keyword evidence="7" id="KW-0418">Kinase</keyword>
<reference evidence="12 13" key="1">
    <citation type="submission" date="2024-10" db="EMBL/GenBank/DDBJ databases">
        <title>Updated reference genomes for cyclostephanoid diatoms.</title>
        <authorList>
            <person name="Roberts W.R."/>
            <person name="Alverson A.J."/>
        </authorList>
    </citation>
    <scope>NUCLEOTIDE SEQUENCE [LARGE SCALE GENOMIC DNA]</scope>
    <source>
        <strain evidence="12 13">AJA010-31</strain>
    </source>
</reference>
<evidence type="ECO:0000256" key="9">
    <source>
        <dbReference type="ARBA" id="ARBA00023136"/>
    </source>
</evidence>
<dbReference type="AlphaFoldDB" id="A0ABD3NC12"/>
<dbReference type="InterPro" id="IPR005467">
    <property type="entry name" value="His_kinase_dom"/>
</dbReference>
<dbReference type="Pfam" id="PF02518">
    <property type="entry name" value="HATPase_c"/>
    <property type="match status" value="1"/>
</dbReference>
<dbReference type="InterPro" id="IPR004358">
    <property type="entry name" value="Sig_transdc_His_kin-like_C"/>
</dbReference>
<name>A0ABD3NC12_9STRA</name>
<evidence type="ECO:0000313" key="12">
    <source>
        <dbReference type="EMBL" id="KAL3773566.1"/>
    </source>
</evidence>
<keyword evidence="8" id="KW-1133">Transmembrane helix</keyword>
<dbReference type="Proteomes" id="UP001530400">
    <property type="component" value="Unassembled WGS sequence"/>
</dbReference>
<dbReference type="Gene3D" id="3.30.565.10">
    <property type="entry name" value="Histidine kinase-like ATPase, C-terminal domain"/>
    <property type="match status" value="1"/>
</dbReference>
<proteinExistence type="predicted"/>
<evidence type="ECO:0000256" key="2">
    <source>
        <dbReference type="ARBA" id="ARBA00004370"/>
    </source>
</evidence>
<evidence type="ECO:0000256" key="5">
    <source>
        <dbReference type="ARBA" id="ARBA00022679"/>
    </source>
</evidence>
<dbReference type="InterPro" id="IPR050428">
    <property type="entry name" value="TCS_sensor_his_kinase"/>
</dbReference>
<feature type="compositionally biased region" description="Polar residues" evidence="10">
    <location>
        <begin position="15"/>
        <end position="30"/>
    </location>
</feature>
<keyword evidence="6" id="KW-0812">Transmembrane</keyword>
<evidence type="ECO:0000256" key="10">
    <source>
        <dbReference type="SAM" id="MobiDB-lite"/>
    </source>
</evidence>
<evidence type="ECO:0000256" key="1">
    <source>
        <dbReference type="ARBA" id="ARBA00000085"/>
    </source>
</evidence>
<accession>A0ABD3NC12</accession>
<dbReference type="GO" id="GO:0004673">
    <property type="term" value="F:protein histidine kinase activity"/>
    <property type="evidence" value="ECO:0007669"/>
    <property type="project" value="UniProtKB-EC"/>
</dbReference>
<dbReference type="InterPro" id="IPR036890">
    <property type="entry name" value="HATPase_C_sf"/>
</dbReference>
<dbReference type="SMART" id="SM00387">
    <property type="entry name" value="HATPase_c"/>
    <property type="match status" value="1"/>
</dbReference>
<evidence type="ECO:0000259" key="11">
    <source>
        <dbReference type="PROSITE" id="PS50109"/>
    </source>
</evidence>
<comment type="caution">
    <text evidence="12">The sequence shown here is derived from an EMBL/GenBank/DDBJ whole genome shotgun (WGS) entry which is preliminary data.</text>
</comment>